<accession>A0A8J5KVV2</accession>
<dbReference type="EMBL" id="JACMSC010000012">
    <property type="protein sequence ID" value="KAG6498174.1"/>
    <property type="molecule type" value="Genomic_DNA"/>
</dbReference>
<evidence type="ECO:0000256" key="11">
    <source>
        <dbReference type="SAM" id="MobiDB-lite"/>
    </source>
</evidence>
<keyword evidence="7" id="KW-0325">Glycoprotein</keyword>
<keyword evidence="6" id="KW-0472">Membrane</keyword>
<evidence type="ECO:0000256" key="5">
    <source>
        <dbReference type="ARBA" id="ARBA00022974"/>
    </source>
</evidence>
<dbReference type="GO" id="GO:0005886">
    <property type="term" value="C:plasma membrane"/>
    <property type="evidence" value="ECO:0007669"/>
    <property type="project" value="UniProtKB-SubCell"/>
</dbReference>
<gene>
    <name evidence="14" type="ORF">ZIOFF_046084</name>
</gene>
<dbReference type="PROSITE" id="PS50213">
    <property type="entry name" value="FAS1"/>
    <property type="match status" value="1"/>
</dbReference>
<dbReference type="InterPro" id="IPR000782">
    <property type="entry name" value="FAS1_domain"/>
</dbReference>
<comment type="subcellular location">
    <subcellularLocation>
        <location evidence="1">Cell membrane</location>
    </subcellularLocation>
    <subcellularLocation>
        <location evidence="10">Endomembrane system</location>
        <topology evidence="10">Lipid-anchor</topology>
    </subcellularLocation>
</comment>
<comment type="caution">
    <text evidence="14">The sequence shown here is derived from an EMBL/GenBank/DDBJ whole genome shotgun (WGS) entry which is preliminary data.</text>
</comment>
<evidence type="ECO:0000256" key="9">
    <source>
        <dbReference type="ARBA" id="ARBA00024686"/>
    </source>
</evidence>
<dbReference type="FunFam" id="2.30.180.10:FF:000015">
    <property type="entry name" value="Fasciclin-like arabinogalactan protein 3"/>
    <property type="match status" value="1"/>
</dbReference>
<evidence type="ECO:0000313" key="15">
    <source>
        <dbReference type="Proteomes" id="UP000734854"/>
    </source>
</evidence>
<comment type="function">
    <text evidence="9">May be a cell surface adhesion protein.</text>
</comment>
<keyword evidence="4 12" id="KW-0732">Signal</keyword>
<feature type="compositionally biased region" description="Low complexity" evidence="11">
    <location>
        <begin position="179"/>
        <end position="198"/>
    </location>
</feature>
<comment type="similarity">
    <text evidence="2">Belongs to the fasciclin-like AGP family.</text>
</comment>
<evidence type="ECO:0000313" key="14">
    <source>
        <dbReference type="EMBL" id="KAG6498174.1"/>
    </source>
</evidence>
<evidence type="ECO:0000259" key="13">
    <source>
        <dbReference type="PROSITE" id="PS50213"/>
    </source>
</evidence>
<keyword evidence="8" id="KW-0449">Lipoprotein</keyword>
<evidence type="ECO:0000256" key="8">
    <source>
        <dbReference type="ARBA" id="ARBA00023288"/>
    </source>
</evidence>
<evidence type="ECO:0000256" key="4">
    <source>
        <dbReference type="ARBA" id="ARBA00022729"/>
    </source>
</evidence>
<dbReference type="PANTHER" id="PTHR32382">
    <property type="entry name" value="FASCICLIN-LIKE ARABINOGALACTAN PROTEIN"/>
    <property type="match status" value="1"/>
</dbReference>
<evidence type="ECO:0000256" key="3">
    <source>
        <dbReference type="ARBA" id="ARBA00022475"/>
    </source>
</evidence>
<feature type="domain" description="FAS1" evidence="13">
    <location>
        <begin position="22"/>
        <end position="87"/>
    </location>
</feature>
<keyword evidence="5" id="KW-0654">Proteoglycan</keyword>
<dbReference type="AlphaFoldDB" id="A0A8J5KVV2"/>
<evidence type="ECO:0000256" key="2">
    <source>
        <dbReference type="ARBA" id="ARBA00007843"/>
    </source>
</evidence>
<dbReference type="Proteomes" id="UP000734854">
    <property type="component" value="Unassembled WGS sequence"/>
</dbReference>
<evidence type="ECO:0000256" key="7">
    <source>
        <dbReference type="ARBA" id="ARBA00023180"/>
    </source>
</evidence>
<dbReference type="Pfam" id="PF02469">
    <property type="entry name" value="Fasciclin"/>
    <property type="match status" value="1"/>
</dbReference>
<proteinExistence type="inferred from homology"/>
<feature type="signal peptide" evidence="12">
    <location>
        <begin position="1"/>
        <end position="22"/>
    </location>
</feature>
<organism evidence="14 15">
    <name type="scientific">Zingiber officinale</name>
    <name type="common">Ginger</name>
    <name type="synonym">Amomum zingiber</name>
    <dbReference type="NCBI Taxonomy" id="94328"/>
    <lineage>
        <taxon>Eukaryota</taxon>
        <taxon>Viridiplantae</taxon>
        <taxon>Streptophyta</taxon>
        <taxon>Embryophyta</taxon>
        <taxon>Tracheophyta</taxon>
        <taxon>Spermatophyta</taxon>
        <taxon>Magnoliopsida</taxon>
        <taxon>Liliopsida</taxon>
        <taxon>Zingiberales</taxon>
        <taxon>Zingiberaceae</taxon>
        <taxon>Zingiber</taxon>
    </lineage>
</organism>
<name>A0A8J5KVV2_ZINOF</name>
<evidence type="ECO:0000256" key="10">
    <source>
        <dbReference type="ARBA" id="ARBA00037868"/>
    </source>
</evidence>
<keyword evidence="3" id="KW-1003">Cell membrane</keyword>
<reference evidence="14 15" key="1">
    <citation type="submission" date="2020-08" db="EMBL/GenBank/DDBJ databases">
        <title>Plant Genome Project.</title>
        <authorList>
            <person name="Zhang R.-G."/>
        </authorList>
    </citation>
    <scope>NUCLEOTIDE SEQUENCE [LARGE SCALE GENOMIC DNA]</scope>
    <source>
        <tissue evidence="14">Rhizome</tissue>
    </source>
</reference>
<evidence type="ECO:0000256" key="6">
    <source>
        <dbReference type="ARBA" id="ARBA00023136"/>
    </source>
</evidence>
<sequence>MASNAGVLALLLLSAAAVGALAFDVNEILSPEPDFSTFTKYLTDTKVADDINSRKTITVLVLDNTAVAPLAGLSAAQLKDVLSVHVLLDYYDPDTLDRDFKNKTALMTTLFQTTGRAADNNGFLNYAEKADQSMFFGSAAAGAPQDSELMKVIGARPYDLSVIQISKAIIPPGIAGGSTATPAGGSATTSPATASPKSPGDKTTSPAVEAPKDGASNATSASPKSDPPAGSASSPAKEPVSDASSPSEDTPDDGTASGPASSDSAVAPGPASGKKASSAERTVAGAAIGLSMGMALVCGL</sequence>
<protein>
    <recommendedName>
        <fullName evidence="13">FAS1 domain-containing protein</fullName>
    </recommendedName>
</protein>
<feature type="compositionally biased region" description="Low complexity" evidence="11">
    <location>
        <begin position="220"/>
        <end position="236"/>
    </location>
</feature>
<feature type="region of interest" description="Disordered" evidence="11">
    <location>
        <begin position="179"/>
        <end position="280"/>
    </location>
</feature>
<dbReference type="PANTHER" id="PTHR32382:SF37">
    <property type="entry name" value="OS02G0461000 PROTEIN"/>
    <property type="match status" value="1"/>
</dbReference>
<feature type="chain" id="PRO_5035216323" description="FAS1 domain-containing protein" evidence="12">
    <location>
        <begin position="23"/>
        <end position="300"/>
    </location>
</feature>
<evidence type="ECO:0000256" key="1">
    <source>
        <dbReference type="ARBA" id="ARBA00004236"/>
    </source>
</evidence>
<keyword evidence="15" id="KW-1185">Reference proteome</keyword>
<dbReference type="InterPro" id="IPR033254">
    <property type="entry name" value="Plant_FLA"/>
</dbReference>
<dbReference type="GO" id="GO:0012505">
    <property type="term" value="C:endomembrane system"/>
    <property type="evidence" value="ECO:0007669"/>
    <property type="project" value="UniProtKB-SubCell"/>
</dbReference>
<dbReference type="OrthoDB" id="776446at2759"/>
<evidence type="ECO:0000256" key="12">
    <source>
        <dbReference type="SAM" id="SignalP"/>
    </source>
</evidence>